<organism evidence="1 2">
    <name type="scientific">Pseudooceanicola atlanticus</name>
    <dbReference type="NCBI Taxonomy" id="1461694"/>
    <lineage>
        <taxon>Bacteria</taxon>
        <taxon>Pseudomonadati</taxon>
        <taxon>Pseudomonadota</taxon>
        <taxon>Alphaproteobacteria</taxon>
        <taxon>Rhodobacterales</taxon>
        <taxon>Paracoccaceae</taxon>
        <taxon>Pseudooceanicola</taxon>
    </lineage>
</organism>
<dbReference type="Proteomes" id="UP000030004">
    <property type="component" value="Unassembled WGS sequence"/>
</dbReference>
<dbReference type="STRING" id="1461694.ATO9_04205"/>
<evidence type="ECO:0000313" key="2">
    <source>
        <dbReference type="Proteomes" id="UP000030004"/>
    </source>
</evidence>
<sequence length="110" mass="12593">MAETCDKSRRPIRVGDVLKVFHFTGARRKKHFMYKQVTRTQWLGGYGGKPKVLYFFVSHLSLKPESVDGGGGYWLGMHEGLLPDYEIVQSIKCDHEERERVDIGAPEPVQ</sequence>
<dbReference type="AlphaFoldDB" id="A0A0A0EJX7"/>
<comment type="caution">
    <text evidence="1">The sequence shown here is derived from an EMBL/GenBank/DDBJ whole genome shotgun (WGS) entry which is preliminary data.</text>
</comment>
<dbReference type="RefSeq" id="WP_043745307.1">
    <property type="nucleotide sequence ID" value="NZ_AQQX01000001.1"/>
</dbReference>
<dbReference type="EMBL" id="AQQX01000001">
    <property type="protein sequence ID" value="KGM50679.1"/>
    <property type="molecule type" value="Genomic_DNA"/>
</dbReference>
<protein>
    <submittedName>
        <fullName evidence="1">Uncharacterized protein</fullName>
    </submittedName>
</protein>
<keyword evidence="2" id="KW-1185">Reference proteome</keyword>
<reference evidence="1 2" key="1">
    <citation type="journal article" date="2015" name="Antonie Van Leeuwenhoek">
        <title>Pseudooceanicola atlanticus gen. nov. sp. nov., isolated from surface seawater of the Atlantic Ocean and reclassification of Oceanicola batsensis, Oceanicola marinus, Oceanicola nitratireducens, Oceanicola nanhaiensis, Oceanicola antarcticus and Oceanicola flagellatus, as Pseudooceanicola batsensis comb. nov., Pseudooceanicola marinus comb. nov., Pseudooceanicola nitratireducens comb. nov., Pseudooceanicola nanhaiensis comb. nov., Pseudooceanicola antarcticus comb. nov., and Pseudooceanicola flagellatus comb. nov.</title>
        <authorList>
            <person name="Lai Q."/>
            <person name="Li G."/>
            <person name="Liu X."/>
            <person name="Du Y."/>
            <person name="Sun F."/>
            <person name="Shao Z."/>
        </authorList>
    </citation>
    <scope>NUCLEOTIDE SEQUENCE [LARGE SCALE GENOMIC DNA]</scope>
    <source>
        <strain evidence="1 2">22II-s11g</strain>
    </source>
</reference>
<name>A0A0A0EJX7_9RHOB</name>
<dbReference type="OrthoDB" id="7589561at2"/>
<accession>A0A0A0EJX7</accession>
<evidence type="ECO:0000313" key="1">
    <source>
        <dbReference type="EMBL" id="KGM50679.1"/>
    </source>
</evidence>
<gene>
    <name evidence="1" type="ORF">ATO9_04205</name>
</gene>
<proteinExistence type="predicted"/>